<reference evidence="4 5" key="1">
    <citation type="submission" date="2007-06" db="EMBL/GenBank/DDBJ databases">
        <authorList>
            <person name="Shimkets L."/>
            <person name="Ferriera S."/>
            <person name="Johnson J."/>
            <person name="Kravitz S."/>
            <person name="Beeson K."/>
            <person name="Sutton G."/>
            <person name="Rogers Y.-H."/>
            <person name="Friedman R."/>
            <person name="Frazier M."/>
            <person name="Venter J.C."/>
        </authorList>
    </citation>
    <scope>NUCLEOTIDE SEQUENCE [LARGE SCALE GENOMIC DNA]</scope>
    <source>
        <strain evidence="4 5">SIR-1</strain>
    </source>
</reference>
<dbReference type="Gene3D" id="1.25.40.10">
    <property type="entry name" value="Tetratricopeptide repeat domain"/>
    <property type="match status" value="6"/>
</dbReference>
<keyword evidence="1" id="KW-0677">Repeat</keyword>
<evidence type="ECO:0000313" key="4">
    <source>
        <dbReference type="EMBL" id="EDM78217.1"/>
    </source>
</evidence>
<dbReference type="eggNOG" id="COG0457">
    <property type="taxonomic scope" value="Bacteria"/>
</dbReference>
<gene>
    <name evidence="4" type="ORF">PPSIR1_08531</name>
</gene>
<protein>
    <submittedName>
        <fullName evidence="4">Tetratricopeptide repeat protein</fullName>
    </submittedName>
</protein>
<dbReference type="InterPro" id="IPR011990">
    <property type="entry name" value="TPR-like_helical_dom_sf"/>
</dbReference>
<dbReference type="Proteomes" id="UP000005801">
    <property type="component" value="Unassembled WGS sequence"/>
</dbReference>
<evidence type="ECO:0000313" key="5">
    <source>
        <dbReference type="Proteomes" id="UP000005801"/>
    </source>
</evidence>
<accession>A6G783</accession>
<keyword evidence="3" id="KW-0175">Coiled coil</keyword>
<dbReference type="PANTHER" id="PTHR45586">
    <property type="entry name" value="TPR REPEAT-CONTAINING PROTEIN PA4667"/>
    <property type="match status" value="1"/>
</dbReference>
<name>A6G783_9BACT</name>
<keyword evidence="2" id="KW-0802">TPR repeat</keyword>
<dbReference type="OrthoDB" id="5476047at2"/>
<comment type="caution">
    <text evidence="4">The sequence shown here is derived from an EMBL/GenBank/DDBJ whole genome shotgun (WGS) entry which is preliminary data.</text>
</comment>
<dbReference type="STRING" id="391625.PPSIR1_08531"/>
<keyword evidence="5" id="KW-1185">Reference proteome</keyword>
<evidence type="ECO:0000256" key="2">
    <source>
        <dbReference type="ARBA" id="ARBA00022803"/>
    </source>
</evidence>
<dbReference type="EMBL" id="ABCS01000033">
    <property type="protein sequence ID" value="EDM78217.1"/>
    <property type="molecule type" value="Genomic_DNA"/>
</dbReference>
<sequence>MPGASPTREQRPFAEVLAALQQTPEHERELRAVLAFTIARWSLERSDENAAVENLRAALALVPELRPAMRMLYRVYGDRNDVRNAVTFLDQEIRATRHPREAAALYRERGQLVERYFKDLRAAQQCHEAALKATPRDLAVLRSVERVSLARGDVFGTIANLESQLEVLEDQGAAAGLLHDLALLEARHGGDLDLAADMLLHALELVPRHLGLAGDLFRVAELRGDPALMLQALELDAEARPEQLRAMPLARASLVLHDHRERNAAVALLLAAAESQPHNFSLWRNLEELAMSSSRYEVALFACLGQLRAIGDDEAPVRAELFYRVGRLAMIRLDRVNEGLAAMRKALRLFPAHIPAVEDTARYLITNGLWAQLLELLQLQIATAEHAGLTKAETAQAYLRAGQVLEERLDELEGARRLYEEASQIAAGYRPTRDRLERVLHQMGRPEDLAEYYEAELDGAKSPARRVFLLSVLGQLHQGDENADRAVRFLVALLKEVPEHMPSLQRLARLMARQGKTKELLKITEQEIRLTFSPVRQAKLSHRAGELALELGDRDKARDLFEVALDQVDDHQASMTSLEALLRGDRDWDRLLELLRKRLLYATDRSRQVSLRLEIASILATRLDRSEDALTELEQLLERFPRHLPALHAAENLATRLSQWPTLVKLIEAHVAAVQGPRTRALLLHRSANIRARHLSDPEGAVRELVRALELWPQLGVARALLLRLYEKLGRSRDLQAFAEAGLTTERGADDRRALALQLAELTPKAVVAIQYLAAVAEARPEDFVTQLRLARAAFRARRPSRAAGALEAAAKQFGEEIGNDQPTVLAYLYRGARAEETAGNLDRADAGYAAILDQQPGHALARRGRLRVKQKRESSYSNRTADLQRAGATANHPVEQAAFATIAAELHERRGDLSQALATVELSLTVSPSYIPALHCKARVLERMGGKKRIAEAIATLERLASYLSAPAHKVRALCRAGSISLRTAQPQSHNSQAWALFAQALALDPADELAFRGLERTKVAHGSHGAPPLQILLERRLASLTELDLLSPNAVRENARLAGHTDGPEAAVDLLEQGLEHFPEDPGIHADLAQGYARLERWPDVVNELRRALQRELSPERAAALHYFAGDAQEKAGDAVAAIEHYLSAGRGGFHPRHALLSADRIAAEHGALSQRVEALQLLVELSEGQQRVRSLRALADLHRGPLRQPDVAVELMRELLLLEPTDLDVLRELHRVLLKLDRREEAKASLLAGVAHHRAWLRAEGVRSKFGEGIDHAPVRGLRELFDLFGELDGVYLSTAILEVTDVEGIAGESGTWSACDRLQVEPWPLPNEQDGKPLDLLVGDLPCSNALVLLHEGVFLLSELPGVPDPPVDIVRGRSLPSSSGVVMVARALADALGMPQPLVFIDNSATDHSVVAHLGSSPTLIVSRRVNSAPFAPRSRDLLGRAMLRLATGGDFLHAENAGPRLLGLLMGMVRSLDIELSDDAFAQGQGETPPIDRTLADWVVKSLPDAASRVDLVQAARNFASATDTFDPERLRDALLMAEDRAGVVAAADPRPGLERLLAAGPTRGPEGARQVLIEERATALLGYLLSDDHLGLRRALGYGAALNHDELEELL</sequence>
<proteinExistence type="predicted"/>
<organism evidence="4 5">
    <name type="scientific">Plesiocystis pacifica SIR-1</name>
    <dbReference type="NCBI Taxonomy" id="391625"/>
    <lineage>
        <taxon>Bacteria</taxon>
        <taxon>Pseudomonadati</taxon>
        <taxon>Myxococcota</taxon>
        <taxon>Polyangia</taxon>
        <taxon>Nannocystales</taxon>
        <taxon>Nannocystaceae</taxon>
        <taxon>Plesiocystis</taxon>
    </lineage>
</organism>
<dbReference type="SUPFAM" id="SSF48452">
    <property type="entry name" value="TPR-like"/>
    <property type="match status" value="4"/>
</dbReference>
<dbReference type="InterPro" id="IPR051012">
    <property type="entry name" value="CellSynth/LPSAsmb/PSIAsmb"/>
</dbReference>
<dbReference type="RefSeq" id="WP_006972578.1">
    <property type="nucleotide sequence ID" value="NZ_ABCS01000033.1"/>
</dbReference>
<evidence type="ECO:0000256" key="3">
    <source>
        <dbReference type="SAM" id="Coils"/>
    </source>
</evidence>
<evidence type="ECO:0000256" key="1">
    <source>
        <dbReference type="ARBA" id="ARBA00022737"/>
    </source>
</evidence>
<dbReference type="PANTHER" id="PTHR45586:SF1">
    <property type="entry name" value="LIPOPOLYSACCHARIDE ASSEMBLY PROTEIN B"/>
    <property type="match status" value="1"/>
</dbReference>
<feature type="coiled-coil region" evidence="3">
    <location>
        <begin position="395"/>
        <end position="422"/>
    </location>
</feature>